<organism evidence="1">
    <name type="scientific">Arundo donax</name>
    <name type="common">Giant reed</name>
    <name type="synonym">Donax arundinaceus</name>
    <dbReference type="NCBI Taxonomy" id="35708"/>
    <lineage>
        <taxon>Eukaryota</taxon>
        <taxon>Viridiplantae</taxon>
        <taxon>Streptophyta</taxon>
        <taxon>Embryophyta</taxon>
        <taxon>Tracheophyta</taxon>
        <taxon>Spermatophyta</taxon>
        <taxon>Magnoliopsida</taxon>
        <taxon>Liliopsida</taxon>
        <taxon>Poales</taxon>
        <taxon>Poaceae</taxon>
        <taxon>PACMAD clade</taxon>
        <taxon>Arundinoideae</taxon>
        <taxon>Arundineae</taxon>
        <taxon>Arundo</taxon>
    </lineage>
</organism>
<dbReference type="AlphaFoldDB" id="A0A0A9CB29"/>
<protein>
    <submittedName>
        <fullName evidence="1">Uncharacterized protein</fullName>
    </submittedName>
</protein>
<evidence type="ECO:0000313" key="1">
    <source>
        <dbReference type="EMBL" id="JAD71628.1"/>
    </source>
</evidence>
<dbReference type="EMBL" id="GBRH01226267">
    <property type="protein sequence ID" value="JAD71628.1"/>
    <property type="molecule type" value="Transcribed_RNA"/>
</dbReference>
<sequence length="74" mass="8358">MDSASESLRCLPLSPHFSCFRLSAKMVALELMWPSHIFCSLGPSSWRWCQDSAQYCRPGHAITYTQRDGTGFTV</sequence>
<reference evidence="1" key="1">
    <citation type="submission" date="2014-09" db="EMBL/GenBank/DDBJ databases">
        <authorList>
            <person name="Magalhaes I.L.F."/>
            <person name="Oliveira U."/>
            <person name="Santos F.R."/>
            <person name="Vidigal T.H.D.A."/>
            <person name="Brescovit A.D."/>
            <person name="Santos A.J."/>
        </authorList>
    </citation>
    <scope>NUCLEOTIDE SEQUENCE</scope>
    <source>
        <tissue evidence="1">Shoot tissue taken approximately 20 cm above the soil surface</tissue>
    </source>
</reference>
<accession>A0A0A9CB29</accession>
<name>A0A0A9CB29_ARUDO</name>
<proteinExistence type="predicted"/>
<reference evidence="1" key="2">
    <citation type="journal article" date="2015" name="Data Brief">
        <title>Shoot transcriptome of the giant reed, Arundo donax.</title>
        <authorList>
            <person name="Barrero R.A."/>
            <person name="Guerrero F.D."/>
            <person name="Moolhuijzen P."/>
            <person name="Goolsby J.A."/>
            <person name="Tidwell J."/>
            <person name="Bellgard S.E."/>
            <person name="Bellgard M.I."/>
        </authorList>
    </citation>
    <scope>NUCLEOTIDE SEQUENCE</scope>
    <source>
        <tissue evidence="1">Shoot tissue taken approximately 20 cm above the soil surface</tissue>
    </source>
</reference>